<evidence type="ECO:0000256" key="6">
    <source>
        <dbReference type="ARBA" id="ARBA00022741"/>
    </source>
</evidence>
<dbReference type="Pfam" id="PF00288">
    <property type="entry name" value="GHMP_kinases_N"/>
    <property type="match status" value="1"/>
</dbReference>
<dbReference type="PIRSF" id="PIRSF017288">
    <property type="entry name" value="PMK_GHMP_euk"/>
    <property type="match status" value="1"/>
</dbReference>
<dbReference type="Gene3D" id="3.30.230.10">
    <property type="match status" value="1"/>
</dbReference>
<reference evidence="15" key="1">
    <citation type="submission" date="2020-12" db="EMBL/GenBank/DDBJ databases">
        <title>Metabolic potential, ecology and presence of endohyphal bacteria is reflected in genomic diversity of Mucoromycotina.</title>
        <authorList>
            <person name="Muszewska A."/>
            <person name="Okrasinska A."/>
            <person name="Steczkiewicz K."/>
            <person name="Drgas O."/>
            <person name="Orlowska M."/>
            <person name="Perlinska-Lenart U."/>
            <person name="Aleksandrzak-Piekarczyk T."/>
            <person name="Szatraj K."/>
            <person name="Zielenkiewicz U."/>
            <person name="Pilsyk S."/>
            <person name="Malc E."/>
            <person name="Mieczkowski P."/>
            <person name="Kruszewska J.S."/>
            <person name="Biernat P."/>
            <person name="Pawlowska J."/>
        </authorList>
    </citation>
    <scope>NUCLEOTIDE SEQUENCE</scope>
    <source>
        <strain evidence="15">WA0000067209</strain>
    </source>
</reference>
<dbReference type="AlphaFoldDB" id="A0A8H7Q1D0"/>
<dbReference type="InterPro" id="IPR016005">
    <property type="entry name" value="Erg8"/>
</dbReference>
<dbReference type="GO" id="GO:0005777">
    <property type="term" value="C:peroxisome"/>
    <property type="evidence" value="ECO:0007669"/>
    <property type="project" value="TreeGrafter"/>
</dbReference>
<evidence type="ECO:0000313" key="16">
    <source>
        <dbReference type="Proteomes" id="UP000654370"/>
    </source>
</evidence>
<comment type="pathway">
    <text evidence="1">Isoprenoid biosynthesis; isopentenyl diphosphate biosynthesis via mevalonate pathway; isopentenyl diphosphate from (R)-mevalonate: step 2/3.</text>
</comment>
<sequence length="493" mass="54545">TLFAAESYSLIPVSYLKNSVVSAPGKVLVTGGYLVLDPSYHGLVIGTNARFYTIIQPLADESQRNRITVESPQFEESSWIYNVDITESGVAIKPSSSIHRNKFVETCLRTCLNVLFEKIERSQLEENLGGGLRIVIVGDNDFYSQRLQLQARNLSTTMSALKSLPPFCKTSTTLGDVHKTGLGSSAALITSLVAAMFVHFKAVKSLSHESDKTLVHNTAQQAHCLAQGKVGSGFDVSAAVWGSHRYKRFDPSVLESVMDESANSKSLFDVVSSSNTNWDNIVTSIQLPPRLRMMLADIDAGSHTPTLVGKVLAWRKQNSSESKTLWDNLHNYNTRVEQDLRDLNAFYQSDKDAYNDAIDRLAAKRAKEWNTLDNVDDIQSKLISLYENFENVRRLIREMSEKSNVPIEPQEQSKLLDACMDVPGIIMAGVPGAGGYDAIFCIALSEEGSCRVEQVWQSWSEMNVGPLLASEDSNGARVEQLDQIRGLKEAISH</sequence>
<evidence type="ECO:0000256" key="4">
    <source>
        <dbReference type="ARBA" id="ARBA00022516"/>
    </source>
</evidence>
<evidence type="ECO:0000259" key="14">
    <source>
        <dbReference type="Pfam" id="PF08544"/>
    </source>
</evidence>
<evidence type="ECO:0000256" key="10">
    <source>
        <dbReference type="ARBA" id="ARBA00023098"/>
    </source>
</evidence>
<comment type="caution">
    <text evidence="15">The sequence shown here is derived from an EMBL/GenBank/DDBJ whole genome shotgun (WGS) entry which is preliminary data.</text>
</comment>
<dbReference type="Pfam" id="PF08544">
    <property type="entry name" value="GHMP_kinases_C"/>
    <property type="match status" value="1"/>
</dbReference>
<dbReference type="GO" id="GO:0006696">
    <property type="term" value="P:ergosterol biosynthetic process"/>
    <property type="evidence" value="ECO:0007669"/>
    <property type="project" value="TreeGrafter"/>
</dbReference>
<dbReference type="GO" id="GO:0005524">
    <property type="term" value="F:ATP binding"/>
    <property type="evidence" value="ECO:0007669"/>
    <property type="project" value="UniProtKB-KW"/>
</dbReference>
<organism evidence="15 16">
    <name type="scientific">Mortierella isabellina</name>
    <name type="common">Filamentous fungus</name>
    <name type="synonym">Umbelopsis isabellina</name>
    <dbReference type="NCBI Taxonomy" id="91625"/>
    <lineage>
        <taxon>Eukaryota</taxon>
        <taxon>Fungi</taxon>
        <taxon>Fungi incertae sedis</taxon>
        <taxon>Mucoromycota</taxon>
        <taxon>Mucoromycotina</taxon>
        <taxon>Umbelopsidomycetes</taxon>
        <taxon>Umbelopsidales</taxon>
        <taxon>Umbelopsidaceae</taxon>
        <taxon>Umbelopsis</taxon>
    </lineage>
</organism>
<proteinExistence type="inferred from homology"/>
<accession>A0A8H7Q1D0</accession>
<keyword evidence="8" id="KW-0067">ATP-binding</keyword>
<keyword evidence="11" id="KW-0753">Steroid metabolism</keyword>
<keyword evidence="9" id="KW-0752">Steroid biosynthesis</keyword>
<name>A0A8H7Q1D0_MORIS</name>
<gene>
    <name evidence="15" type="ORF">INT43_000532</name>
</gene>
<evidence type="ECO:0000259" key="13">
    <source>
        <dbReference type="Pfam" id="PF00288"/>
    </source>
</evidence>
<evidence type="ECO:0000256" key="8">
    <source>
        <dbReference type="ARBA" id="ARBA00022840"/>
    </source>
</evidence>
<dbReference type="PANTHER" id="PTHR31814">
    <property type="match status" value="1"/>
</dbReference>
<dbReference type="GO" id="GO:0010142">
    <property type="term" value="P:farnesyl diphosphate biosynthetic process, mevalonate pathway"/>
    <property type="evidence" value="ECO:0007669"/>
    <property type="project" value="TreeGrafter"/>
</dbReference>
<dbReference type="InterPro" id="IPR006204">
    <property type="entry name" value="GHMP_kinase_N_dom"/>
</dbReference>
<keyword evidence="6" id="KW-0547">Nucleotide-binding</keyword>
<comment type="similarity">
    <text evidence="2">Belongs to the GHMP kinase family. Mevalonate kinase subfamily.</text>
</comment>
<feature type="non-terminal residue" evidence="15">
    <location>
        <position position="1"/>
    </location>
</feature>
<keyword evidence="16" id="KW-1185">Reference proteome</keyword>
<evidence type="ECO:0000256" key="3">
    <source>
        <dbReference type="ARBA" id="ARBA00012958"/>
    </source>
</evidence>
<evidence type="ECO:0000256" key="11">
    <source>
        <dbReference type="ARBA" id="ARBA00023221"/>
    </source>
</evidence>
<keyword evidence="10" id="KW-0443">Lipid metabolism</keyword>
<feature type="domain" description="GHMP kinase C-terminal" evidence="14">
    <location>
        <begin position="387"/>
        <end position="448"/>
    </location>
</feature>
<dbReference type="InterPro" id="IPR035102">
    <property type="entry name" value="Phosphomevalonate_kinase"/>
</dbReference>
<dbReference type="GO" id="GO:0004631">
    <property type="term" value="F:phosphomevalonate kinase activity"/>
    <property type="evidence" value="ECO:0007669"/>
    <property type="project" value="UniProtKB-EC"/>
</dbReference>
<evidence type="ECO:0000313" key="15">
    <source>
        <dbReference type="EMBL" id="KAG2184619.1"/>
    </source>
</evidence>
<dbReference type="EC" id="2.7.4.2" evidence="3"/>
<dbReference type="Gene3D" id="3.30.70.890">
    <property type="entry name" value="GHMP kinase, C-terminal domain"/>
    <property type="match status" value="1"/>
</dbReference>
<dbReference type="NCBIfam" id="TIGR01219">
    <property type="entry name" value="Pmev_kin_ERG8"/>
    <property type="match status" value="1"/>
</dbReference>
<dbReference type="GO" id="GO:0019287">
    <property type="term" value="P:isopentenyl diphosphate biosynthetic process, mevalonate pathway"/>
    <property type="evidence" value="ECO:0007669"/>
    <property type="project" value="UniProtKB-UniPathway"/>
</dbReference>
<dbReference type="UniPathway" id="UPA00057">
    <property type="reaction ID" value="UER00099"/>
</dbReference>
<dbReference type="InterPro" id="IPR036554">
    <property type="entry name" value="GHMP_kinase_C_sf"/>
</dbReference>
<dbReference type="SUPFAM" id="SSF54211">
    <property type="entry name" value="Ribosomal protein S5 domain 2-like"/>
    <property type="match status" value="1"/>
</dbReference>
<keyword evidence="7" id="KW-0418">Kinase</keyword>
<evidence type="ECO:0000256" key="2">
    <source>
        <dbReference type="ARBA" id="ARBA00006495"/>
    </source>
</evidence>
<comment type="catalytic activity">
    <reaction evidence="12">
        <text>(R)-5-phosphomevalonate + ATP = (R)-5-diphosphomevalonate + ADP</text>
        <dbReference type="Rhea" id="RHEA:16341"/>
        <dbReference type="ChEBI" id="CHEBI:30616"/>
        <dbReference type="ChEBI" id="CHEBI:57557"/>
        <dbReference type="ChEBI" id="CHEBI:58146"/>
        <dbReference type="ChEBI" id="CHEBI:456216"/>
        <dbReference type="EC" id="2.7.4.2"/>
    </reaction>
    <physiologicalReaction direction="left-to-right" evidence="12">
        <dbReference type="Rhea" id="RHEA:16342"/>
    </physiologicalReaction>
</comment>
<dbReference type="InterPro" id="IPR020568">
    <property type="entry name" value="Ribosomal_Su5_D2-typ_SF"/>
</dbReference>
<dbReference type="EMBL" id="JAEPQZ010000002">
    <property type="protein sequence ID" value="KAG2184619.1"/>
    <property type="molecule type" value="Genomic_DNA"/>
</dbReference>
<evidence type="ECO:0000256" key="5">
    <source>
        <dbReference type="ARBA" id="ARBA00022679"/>
    </source>
</evidence>
<dbReference type="InterPro" id="IPR013750">
    <property type="entry name" value="GHMP_kinase_C_dom"/>
</dbReference>
<dbReference type="PANTHER" id="PTHR31814:SF2">
    <property type="entry name" value="PHOSPHOMEVALONATE KINASE"/>
    <property type="match status" value="1"/>
</dbReference>
<evidence type="ECO:0000256" key="9">
    <source>
        <dbReference type="ARBA" id="ARBA00022955"/>
    </source>
</evidence>
<protein>
    <recommendedName>
        <fullName evidence="3">phosphomevalonate kinase</fullName>
        <ecNumber evidence="3">2.7.4.2</ecNumber>
    </recommendedName>
</protein>
<evidence type="ECO:0000256" key="1">
    <source>
        <dbReference type="ARBA" id="ARBA00005017"/>
    </source>
</evidence>
<evidence type="ECO:0000256" key="12">
    <source>
        <dbReference type="ARBA" id="ARBA00029326"/>
    </source>
</evidence>
<dbReference type="Proteomes" id="UP000654370">
    <property type="component" value="Unassembled WGS sequence"/>
</dbReference>
<keyword evidence="4" id="KW-0444">Lipid biosynthesis</keyword>
<feature type="domain" description="GHMP kinase N-terminal" evidence="13">
    <location>
        <begin position="179"/>
        <end position="242"/>
    </location>
</feature>
<evidence type="ECO:0000256" key="7">
    <source>
        <dbReference type="ARBA" id="ARBA00022777"/>
    </source>
</evidence>
<dbReference type="OrthoDB" id="10262935at2759"/>
<keyword evidence="5" id="KW-0808">Transferase</keyword>
<dbReference type="InterPro" id="IPR014721">
    <property type="entry name" value="Ribsml_uS5_D2-typ_fold_subgr"/>
</dbReference>